<evidence type="ECO:0000256" key="1">
    <source>
        <dbReference type="ARBA" id="ARBA00004141"/>
    </source>
</evidence>
<dbReference type="STRING" id="112090.W4GN27"/>
<dbReference type="CDD" id="cd00139">
    <property type="entry name" value="PIPKc"/>
    <property type="match status" value="1"/>
</dbReference>
<dbReference type="GO" id="GO:0046854">
    <property type="term" value="P:phosphatidylinositol phosphate biosynthetic process"/>
    <property type="evidence" value="ECO:0007669"/>
    <property type="project" value="TreeGrafter"/>
</dbReference>
<evidence type="ECO:0000256" key="2">
    <source>
        <dbReference type="ARBA" id="ARBA00022692"/>
    </source>
</evidence>
<dbReference type="InterPro" id="IPR017981">
    <property type="entry name" value="GPCR_2-like_7TM"/>
</dbReference>
<dbReference type="PROSITE" id="PS51455">
    <property type="entry name" value="PIPK"/>
    <property type="match status" value="1"/>
</dbReference>
<feature type="transmembrane region" description="Helical" evidence="7">
    <location>
        <begin position="327"/>
        <end position="347"/>
    </location>
</feature>
<dbReference type="InterPro" id="IPR027483">
    <property type="entry name" value="PInositol-4-P-4/5-kinase_C_sf"/>
</dbReference>
<evidence type="ECO:0000256" key="7">
    <source>
        <dbReference type="SAM" id="Phobius"/>
    </source>
</evidence>
<dbReference type="Pfam" id="PF00002">
    <property type="entry name" value="7tm_2"/>
    <property type="match status" value="1"/>
</dbReference>
<keyword evidence="2 7" id="KW-0812">Transmembrane</keyword>
<evidence type="ECO:0000256" key="4">
    <source>
        <dbReference type="ARBA" id="ARBA00023136"/>
    </source>
</evidence>
<keyword evidence="4 7" id="KW-0472">Membrane</keyword>
<keyword evidence="5" id="KW-0418">Kinase</keyword>
<dbReference type="RefSeq" id="XP_009828943.1">
    <property type="nucleotide sequence ID" value="XM_009830641.1"/>
</dbReference>
<feature type="region of interest" description="Disordered" evidence="6">
    <location>
        <begin position="130"/>
        <end position="156"/>
    </location>
</feature>
<dbReference type="AlphaFoldDB" id="W4GN27"/>
<feature type="transmembrane region" description="Helical" evidence="7">
    <location>
        <begin position="367"/>
        <end position="392"/>
    </location>
</feature>
<proteinExistence type="predicted"/>
<keyword evidence="5" id="KW-0547">Nucleotide-binding</keyword>
<dbReference type="GO" id="GO:0004930">
    <property type="term" value="F:G protein-coupled receptor activity"/>
    <property type="evidence" value="ECO:0007669"/>
    <property type="project" value="InterPro"/>
</dbReference>
<dbReference type="OrthoDB" id="70770at2759"/>
<feature type="transmembrane region" description="Helical" evidence="7">
    <location>
        <begin position="179"/>
        <end position="200"/>
    </location>
</feature>
<dbReference type="SMART" id="SM00330">
    <property type="entry name" value="PIPKc"/>
    <property type="match status" value="1"/>
</dbReference>
<keyword evidence="5" id="KW-0067">ATP-binding</keyword>
<protein>
    <recommendedName>
        <fullName evidence="11">PIPK domain-containing protein</fullName>
    </recommendedName>
</protein>
<feature type="domain" description="G-protein coupled receptors family 2 profile 2" evidence="8">
    <location>
        <begin position="211"/>
        <end position="467"/>
    </location>
</feature>
<evidence type="ECO:0000313" key="10">
    <source>
        <dbReference type="EMBL" id="ETV81085.1"/>
    </source>
</evidence>
<dbReference type="GO" id="GO:0005524">
    <property type="term" value="F:ATP binding"/>
    <property type="evidence" value="ECO:0007669"/>
    <property type="project" value="UniProtKB-UniRule"/>
</dbReference>
<feature type="transmembrane region" description="Helical" evidence="7">
    <location>
        <begin position="447"/>
        <end position="466"/>
    </location>
</feature>
<evidence type="ECO:0000259" key="8">
    <source>
        <dbReference type="PROSITE" id="PS50261"/>
    </source>
</evidence>
<dbReference type="PANTHER" id="PTHR23086">
    <property type="entry name" value="PHOSPHATIDYLINOSITOL-4-PHOSPHATE 5-KINASE"/>
    <property type="match status" value="1"/>
</dbReference>
<dbReference type="Gene3D" id="3.30.800.10">
    <property type="entry name" value="Phosphatidylinositol Phosphate Kinase II Beta"/>
    <property type="match status" value="1"/>
</dbReference>
<dbReference type="InterPro" id="IPR002498">
    <property type="entry name" value="PInositol-4-P-4/5-kinase_core"/>
</dbReference>
<name>W4GN27_APHAT</name>
<organism evidence="10">
    <name type="scientific">Aphanomyces astaci</name>
    <name type="common">Crayfish plague agent</name>
    <dbReference type="NCBI Taxonomy" id="112090"/>
    <lineage>
        <taxon>Eukaryota</taxon>
        <taxon>Sar</taxon>
        <taxon>Stramenopiles</taxon>
        <taxon>Oomycota</taxon>
        <taxon>Saprolegniomycetes</taxon>
        <taxon>Saprolegniales</taxon>
        <taxon>Verrucalvaceae</taxon>
        <taxon>Aphanomyces</taxon>
    </lineage>
</organism>
<reference evidence="10" key="1">
    <citation type="submission" date="2013-12" db="EMBL/GenBank/DDBJ databases">
        <title>The Genome Sequence of Aphanomyces astaci APO3.</title>
        <authorList>
            <consortium name="The Broad Institute Genomics Platform"/>
            <person name="Russ C."/>
            <person name="Tyler B."/>
            <person name="van West P."/>
            <person name="Dieguez-Uribeondo J."/>
            <person name="Young S.K."/>
            <person name="Zeng Q."/>
            <person name="Gargeya S."/>
            <person name="Fitzgerald M."/>
            <person name="Abouelleil A."/>
            <person name="Alvarado L."/>
            <person name="Chapman S.B."/>
            <person name="Gainer-Dewar J."/>
            <person name="Goldberg J."/>
            <person name="Griggs A."/>
            <person name="Gujja S."/>
            <person name="Hansen M."/>
            <person name="Howarth C."/>
            <person name="Imamovic A."/>
            <person name="Ireland A."/>
            <person name="Larimer J."/>
            <person name="McCowan C."/>
            <person name="Murphy C."/>
            <person name="Pearson M."/>
            <person name="Poon T.W."/>
            <person name="Priest M."/>
            <person name="Roberts A."/>
            <person name="Saif S."/>
            <person name="Shea T."/>
            <person name="Sykes S."/>
            <person name="Wortman J."/>
            <person name="Nusbaum C."/>
            <person name="Birren B."/>
        </authorList>
    </citation>
    <scope>NUCLEOTIDE SEQUENCE [LARGE SCALE GENOMIC DNA]</scope>
    <source>
        <strain evidence="10">APO3</strain>
    </source>
</reference>
<evidence type="ECO:0000256" key="5">
    <source>
        <dbReference type="PROSITE-ProRule" id="PRU00781"/>
    </source>
</evidence>
<dbReference type="InterPro" id="IPR027484">
    <property type="entry name" value="PInositol-4-P-5-kinase_N"/>
</dbReference>
<dbReference type="VEuPathDB" id="FungiDB:H257_05699"/>
<comment type="subcellular location">
    <subcellularLocation>
        <location evidence="1">Membrane</location>
        <topology evidence="1">Multi-pass membrane protein</topology>
    </subcellularLocation>
</comment>
<dbReference type="GO" id="GO:0007166">
    <property type="term" value="P:cell surface receptor signaling pathway"/>
    <property type="evidence" value="ECO:0007669"/>
    <property type="project" value="InterPro"/>
</dbReference>
<dbReference type="GO" id="GO:0005886">
    <property type="term" value="C:plasma membrane"/>
    <property type="evidence" value="ECO:0007669"/>
    <property type="project" value="TreeGrafter"/>
</dbReference>
<dbReference type="PROSITE" id="PS50261">
    <property type="entry name" value="G_PROTEIN_RECEP_F2_4"/>
    <property type="match status" value="1"/>
</dbReference>
<dbReference type="GeneID" id="20807695"/>
<feature type="compositionally biased region" description="Low complexity" evidence="6">
    <location>
        <begin position="147"/>
        <end position="156"/>
    </location>
</feature>
<evidence type="ECO:0000256" key="3">
    <source>
        <dbReference type="ARBA" id="ARBA00022989"/>
    </source>
</evidence>
<feature type="transmembrane region" description="Helical" evidence="7">
    <location>
        <begin position="413"/>
        <end position="435"/>
    </location>
</feature>
<dbReference type="SUPFAM" id="SSF56104">
    <property type="entry name" value="SAICAR synthase-like"/>
    <property type="match status" value="1"/>
</dbReference>
<dbReference type="PANTHER" id="PTHR23086:SF8">
    <property type="entry name" value="PHOSPHATIDYLINOSITOL 5-PHOSPHATE 4-KINASE, ISOFORM A"/>
    <property type="match status" value="1"/>
</dbReference>
<dbReference type="EMBL" id="KI913124">
    <property type="protein sequence ID" value="ETV81085.1"/>
    <property type="molecule type" value="Genomic_DNA"/>
</dbReference>
<feature type="transmembrane region" description="Helical" evidence="7">
    <location>
        <begin position="212"/>
        <end position="232"/>
    </location>
</feature>
<gene>
    <name evidence="10" type="ORF">H257_05699</name>
</gene>
<keyword evidence="3 7" id="KW-1133">Transmembrane helix</keyword>
<dbReference type="Pfam" id="PF01504">
    <property type="entry name" value="PIP5K"/>
    <property type="match status" value="1"/>
</dbReference>
<dbReference type="InterPro" id="IPR023610">
    <property type="entry name" value="PInositol-4/5-P-5/4-kinase"/>
</dbReference>
<keyword evidence="5" id="KW-0808">Transferase</keyword>
<feature type="domain" description="PIPK" evidence="9">
    <location>
        <begin position="478"/>
        <end position="865"/>
    </location>
</feature>
<evidence type="ECO:0000259" key="9">
    <source>
        <dbReference type="PROSITE" id="PS51455"/>
    </source>
</evidence>
<dbReference type="Gene3D" id="3.30.810.10">
    <property type="entry name" value="2-Layer Sandwich"/>
    <property type="match status" value="1"/>
</dbReference>
<accession>W4GN27</accession>
<dbReference type="Gene3D" id="1.20.1070.10">
    <property type="entry name" value="Rhodopsin 7-helix transmembrane proteins"/>
    <property type="match status" value="1"/>
</dbReference>
<dbReference type="InterPro" id="IPR000832">
    <property type="entry name" value="GPCR_2_secretin-like"/>
</dbReference>
<evidence type="ECO:0000256" key="6">
    <source>
        <dbReference type="SAM" id="MobiDB-lite"/>
    </source>
</evidence>
<dbReference type="SUPFAM" id="SSF81321">
    <property type="entry name" value="Family A G protein-coupled receptor-like"/>
    <property type="match status" value="1"/>
</dbReference>
<dbReference type="GO" id="GO:0016308">
    <property type="term" value="F:1-phosphatidylinositol-4-phosphate 5-kinase activity"/>
    <property type="evidence" value="ECO:0007669"/>
    <property type="project" value="TreeGrafter"/>
</dbReference>
<sequence>MEAHRRDDDDFAAPAGTVMEDQVCATDIAWASTAGLNSSTDCGGVKSESISSIIDVNDILDNSFCVTQSIVDPTSNSTTSGDHSSIMEHSHTMCTGSTTTTTTTTTTSNSFAYSAHTEPDSPLDSIAVHPSRGPPDAKHVPARKAATSSVTTPSSSHRGMKEMYMLVFDNGKLLGGKTIMAASTALFSVALVVCAVALRAKTRQAVKMPSGVLLGSIGTVVMACIVCVSYLLSPGCRRHSNILLLNRSVMDLLLALSFLLQPAWNNWHEGSELGMSCQYVSAVREYFIMTSVAWEFCMAVDLFSLLNDPFTSPRKNRGRYQLLSHGLGILAGGVMLTSSSFYGMSVGDFCWVKCSGLDQRHFGVFDAGVWIFIAVPVVCFISTNIYVCAVSAKRFRSGIEATLEHRRGLLREGFLTTVAFIVYWLLLWGVYIGFWLAQSDWEILQELFGFLLSFRGSVVFFLWILYSNTSSRSGEDRDDDATRAQTNFALLNELVFYTTRGITKAVQAANKRQALELAEVSIFTVHPPQNEHALYSCQECKFTDIRPDAFTHVRELFGVDETELISAFSNCSIPKLSEGASGSFMFFTSTGAFIVKSVTRRESAFLSSIVDQYAAYVVANPGTFITRIIGSYAMVLYGRESYFVVMENLFDKHHAVHHRYDIKGSWVDRNAEKPRRGQECTCRYCNMTFRTGNRDSCPNRAGFHEPNVVLKDMDLTTKVRLSDAQGPSVVTQLKKDSNFLCDQGIMDYSLLLGVIEVRFHVTATNIIVPDGDHDHHVRLPSVVPPAAAKGPMAKQSVASVRAADVVVGPGFFYMGVIDILQTWTVEKRLERFVKAVLCRKDPTGISALPPKPYRDRFHKKLDEIFHVATSNTTHASPLGRLDVVDNGGKVLPVYTDSAPKKFSFQNEFRDSPLAQDTINAAAFNLNG</sequence>
<evidence type="ECO:0008006" key="11">
    <source>
        <dbReference type="Google" id="ProtNLM"/>
    </source>
</evidence>